<feature type="transmembrane region" description="Helical" evidence="2">
    <location>
        <begin position="694"/>
        <end position="716"/>
    </location>
</feature>
<evidence type="ECO:0000313" key="5">
    <source>
        <dbReference type="Proteomes" id="UP000474676"/>
    </source>
</evidence>
<feature type="region of interest" description="Disordered" evidence="1">
    <location>
        <begin position="113"/>
        <end position="182"/>
    </location>
</feature>
<feature type="compositionally biased region" description="Polar residues" evidence="1">
    <location>
        <begin position="462"/>
        <end position="472"/>
    </location>
</feature>
<feature type="region of interest" description="Disordered" evidence="1">
    <location>
        <begin position="226"/>
        <end position="335"/>
    </location>
</feature>
<feature type="compositionally biased region" description="Low complexity" evidence="1">
    <location>
        <begin position="398"/>
        <end position="416"/>
    </location>
</feature>
<evidence type="ECO:0000313" key="4">
    <source>
        <dbReference type="EMBL" id="MST52510.1"/>
    </source>
</evidence>
<feature type="region of interest" description="Disordered" evidence="1">
    <location>
        <begin position="49"/>
        <end position="81"/>
    </location>
</feature>
<dbReference type="AlphaFoldDB" id="A0A6L5Y748"/>
<organism evidence="4 5">
    <name type="scientific">Hornefia butyriciproducens</name>
    <dbReference type="NCBI Taxonomy" id="2652293"/>
    <lineage>
        <taxon>Bacteria</taxon>
        <taxon>Bacillati</taxon>
        <taxon>Bacillota</taxon>
        <taxon>Clostridia</taxon>
        <taxon>Peptostreptococcales</taxon>
        <taxon>Anaerovoracaceae</taxon>
        <taxon>Hornefia</taxon>
    </lineage>
</organism>
<gene>
    <name evidence="4" type="ORF">FYJ64_09355</name>
</gene>
<dbReference type="InterPro" id="IPR026870">
    <property type="entry name" value="Zinc_ribbon_dom"/>
</dbReference>
<accession>A0A6L5Y748</accession>
<feature type="compositionally biased region" description="Low complexity" evidence="1">
    <location>
        <begin position="509"/>
        <end position="564"/>
    </location>
</feature>
<evidence type="ECO:0000256" key="1">
    <source>
        <dbReference type="SAM" id="MobiDB-lite"/>
    </source>
</evidence>
<protein>
    <submittedName>
        <fullName evidence="4">Zinc-ribbon domain-containing protein</fullName>
    </submittedName>
</protein>
<dbReference type="EMBL" id="VUMZ01000009">
    <property type="protein sequence ID" value="MST52510.1"/>
    <property type="molecule type" value="Genomic_DNA"/>
</dbReference>
<feature type="compositionally biased region" description="Basic and acidic residues" evidence="1">
    <location>
        <begin position="226"/>
        <end position="245"/>
    </location>
</feature>
<keyword evidence="2" id="KW-1133">Transmembrane helix</keyword>
<evidence type="ECO:0000256" key="2">
    <source>
        <dbReference type="SAM" id="Phobius"/>
    </source>
</evidence>
<sequence>MQEADMICKNCGHLLNDGDRFCPNCGARVVMEVPDAKEKPSTLDALVSGLNRTTEKREGPVEKPQQVEEAASEEDTKPRHHFQFEEFNWNLDGYPTEDTKRTEDIDFNWESVVDEREKSRAAETDSDQELLKDKIKSENSGKDEREQSSGEEKTAEEAHEQELEEMIFGTKDREGNISDTTRLDEVEDLDDLSKTTRIDKFYTYNKKNEEFQELLDKEYNRLKAQIEADAARDHEAEAEKTEADGKGAAATDAEATKAEPADSPEPSETETTKESSGDISETPAWFGGSGQPEGAEVSSEEESSEFPKEEQEAEPVTLRSDVPSGEGFEKEIESDIPEYINSLDAGNLSLAELLKAQTRQEEESWTEPADSVMADIPSDSLFSIPNEEKVDELLDRTPAAAAAPAAESSSEPSGSAFGTSAEPEYKEPAAPLFGTQTESVRESAAESAYEGPTAFGYDAPTGSGSTAEQEQQSVDEFEIPAFMRNSGSGEPLNVIEDLPTEPAAGYYEPPQQDVSQQYQQPSGMPQQDVSQQYQQPSGMPQQEMPQQYQQQPDMTQQEMPQPTQQQVQYLGVALAHPPKGIVAEPSEMKAHSAAEPITGNAGFVPPVQHAPQHETAGTRMKSPEATAQQGYPGAPSADEGTNSQSIEQMIREDEANGREQADNRITFQDVFKDEIQAEKEDNKKKPKKHTGLKILAIILCVLIVLEIIVICIKTFAPDSAASVALQDLFNAVYGRLSSLFG</sequence>
<feature type="compositionally biased region" description="Basic and acidic residues" evidence="1">
    <location>
        <begin position="170"/>
        <end position="182"/>
    </location>
</feature>
<feature type="domain" description="Zinc-ribbon" evidence="3">
    <location>
        <begin position="8"/>
        <end position="28"/>
    </location>
</feature>
<proteinExistence type="predicted"/>
<feature type="region of interest" description="Disordered" evidence="1">
    <location>
        <begin position="357"/>
        <end position="564"/>
    </location>
</feature>
<feature type="compositionally biased region" description="Basic and acidic residues" evidence="1">
    <location>
        <begin position="386"/>
        <end position="395"/>
    </location>
</feature>
<dbReference type="Proteomes" id="UP000474676">
    <property type="component" value="Unassembled WGS sequence"/>
</dbReference>
<feature type="region of interest" description="Disordered" evidence="1">
    <location>
        <begin position="607"/>
        <end position="643"/>
    </location>
</feature>
<feature type="compositionally biased region" description="Basic and acidic residues" evidence="1">
    <location>
        <begin position="113"/>
        <end position="161"/>
    </location>
</feature>
<keyword evidence="5" id="KW-1185">Reference proteome</keyword>
<evidence type="ECO:0000259" key="3">
    <source>
        <dbReference type="Pfam" id="PF13240"/>
    </source>
</evidence>
<keyword evidence="2" id="KW-0472">Membrane</keyword>
<comment type="caution">
    <text evidence="4">The sequence shown here is derived from an EMBL/GenBank/DDBJ whole genome shotgun (WGS) entry which is preliminary data.</text>
</comment>
<reference evidence="4 5" key="1">
    <citation type="submission" date="2019-08" db="EMBL/GenBank/DDBJ databases">
        <title>In-depth cultivation of the pig gut microbiome towards novel bacterial diversity and tailored functional studies.</title>
        <authorList>
            <person name="Wylensek D."/>
            <person name="Hitch T.C.A."/>
            <person name="Clavel T."/>
        </authorList>
    </citation>
    <scope>NUCLEOTIDE SEQUENCE [LARGE SCALE GENOMIC DNA]</scope>
    <source>
        <strain evidence="4 5">WCA-MUC-591-APC-3H</strain>
    </source>
</reference>
<keyword evidence="2" id="KW-0812">Transmembrane</keyword>
<dbReference type="Pfam" id="PF13240">
    <property type="entry name" value="Zn_Ribbon_1"/>
    <property type="match status" value="1"/>
</dbReference>
<name>A0A6L5Y748_9FIRM</name>